<organism evidence="2 3">
    <name type="scientific">Halorientalis regularis</name>
    <dbReference type="NCBI Taxonomy" id="660518"/>
    <lineage>
        <taxon>Archaea</taxon>
        <taxon>Methanobacteriati</taxon>
        <taxon>Methanobacteriota</taxon>
        <taxon>Stenosarchaea group</taxon>
        <taxon>Halobacteria</taxon>
        <taxon>Halobacteriales</taxon>
        <taxon>Haloarculaceae</taxon>
        <taxon>Halorientalis</taxon>
    </lineage>
</organism>
<keyword evidence="1" id="KW-0472">Membrane</keyword>
<dbReference type="RefSeq" id="WP_092692826.1">
    <property type="nucleotide sequence ID" value="NZ_FNBK01000009.1"/>
</dbReference>
<dbReference type="EMBL" id="FNBK01000009">
    <property type="protein sequence ID" value="SDF75361.1"/>
    <property type="molecule type" value="Genomic_DNA"/>
</dbReference>
<accession>A0A1G7NN47</accession>
<keyword evidence="1" id="KW-0812">Transmembrane</keyword>
<dbReference type="Proteomes" id="UP000199076">
    <property type="component" value="Unassembled WGS sequence"/>
</dbReference>
<feature type="transmembrane region" description="Helical" evidence="1">
    <location>
        <begin position="72"/>
        <end position="91"/>
    </location>
</feature>
<evidence type="ECO:0000313" key="3">
    <source>
        <dbReference type="Proteomes" id="UP000199076"/>
    </source>
</evidence>
<keyword evidence="3" id="KW-1185">Reference proteome</keyword>
<proteinExistence type="predicted"/>
<name>A0A1G7NN47_9EURY</name>
<evidence type="ECO:0000313" key="2">
    <source>
        <dbReference type="EMBL" id="SDF75361.1"/>
    </source>
</evidence>
<dbReference type="OrthoDB" id="199127at2157"/>
<dbReference type="AlphaFoldDB" id="A0A1G7NN47"/>
<evidence type="ECO:0000256" key="1">
    <source>
        <dbReference type="SAM" id="Phobius"/>
    </source>
</evidence>
<keyword evidence="1" id="KW-1133">Transmembrane helix</keyword>
<gene>
    <name evidence="2" type="ORF">SAMN05216218_10966</name>
</gene>
<sequence length="97" mass="10209">MLGTVGEEGKEQALEAGQDDLPVISLFTTSYAVVGVDIANSQVADPLVYSLQSFTSLGLDPPQGANTVVDTLTAFEGFVGGFFIALFVVSLTRSLHR</sequence>
<protein>
    <submittedName>
        <fullName evidence="2">Uncharacterized protein</fullName>
    </submittedName>
</protein>
<reference evidence="3" key="1">
    <citation type="submission" date="2016-10" db="EMBL/GenBank/DDBJ databases">
        <authorList>
            <person name="Varghese N."/>
            <person name="Submissions S."/>
        </authorList>
    </citation>
    <scope>NUCLEOTIDE SEQUENCE [LARGE SCALE GENOMIC DNA]</scope>
    <source>
        <strain evidence="3">IBRC-M 10760</strain>
    </source>
</reference>